<dbReference type="EMBL" id="BAABJQ010000013">
    <property type="protein sequence ID" value="GAA5190135.1"/>
    <property type="molecule type" value="Genomic_DNA"/>
</dbReference>
<name>A0ABP9S2N8_9ACTN</name>
<proteinExistence type="predicted"/>
<dbReference type="RefSeq" id="WP_345632450.1">
    <property type="nucleotide sequence ID" value="NZ_BAABJQ010000013.1"/>
</dbReference>
<sequence length="115" mass="13101">MASIHYDFGAADALSQKLSQLAQKLDWLVWLRNSQRGSMLGDPDSDHWSGKKRDQFEKDFHREQSRLTALSAEAKRMKSTVDTATENAHAELKAEQQKEEQERRAQRIGPPNGAH</sequence>
<evidence type="ECO:0000313" key="2">
    <source>
        <dbReference type="EMBL" id="GAA5190135.1"/>
    </source>
</evidence>
<evidence type="ECO:0000313" key="3">
    <source>
        <dbReference type="Proteomes" id="UP001501570"/>
    </source>
</evidence>
<feature type="region of interest" description="Disordered" evidence="1">
    <location>
        <begin position="36"/>
        <end position="115"/>
    </location>
</feature>
<gene>
    <name evidence="2" type="ORF">GCM10023322_44540</name>
</gene>
<organism evidence="2 3">
    <name type="scientific">Rugosimonospora acidiphila</name>
    <dbReference type="NCBI Taxonomy" id="556531"/>
    <lineage>
        <taxon>Bacteria</taxon>
        <taxon>Bacillati</taxon>
        <taxon>Actinomycetota</taxon>
        <taxon>Actinomycetes</taxon>
        <taxon>Micromonosporales</taxon>
        <taxon>Micromonosporaceae</taxon>
        <taxon>Rugosimonospora</taxon>
    </lineage>
</organism>
<accession>A0ABP9S2N8</accession>
<dbReference type="Proteomes" id="UP001501570">
    <property type="component" value="Unassembled WGS sequence"/>
</dbReference>
<feature type="compositionally biased region" description="Basic and acidic residues" evidence="1">
    <location>
        <begin position="88"/>
        <end position="105"/>
    </location>
</feature>
<comment type="caution">
    <text evidence="2">The sequence shown here is derived from an EMBL/GenBank/DDBJ whole genome shotgun (WGS) entry which is preliminary data.</text>
</comment>
<keyword evidence="3" id="KW-1185">Reference proteome</keyword>
<evidence type="ECO:0000256" key="1">
    <source>
        <dbReference type="SAM" id="MobiDB-lite"/>
    </source>
</evidence>
<feature type="compositionally biased region" description="Basic and acidic residues" evidence="1">
    <location>
        <begin position="44"/>
        <end position="65"/>
    </location>
</feature>
<protein>
    <submittedName>
        <fullName evidence="2">Uncharacterized protein</fullName>
    </submittedName>
</protein>
<reference evidence="3" key="1">
    <citation type="journal article" date="2019" name="Int. J. Syst. Evol. Microbiol.">
        <title>The Global Catalogue of Microorganisms (GCM) 10K type strain sequencing project: providing services to taxonomists for standard genome sequencing and annotation.</title>
        <authorList>
            <consortium name="The Broad Institute Genomics Platform"/>
            <consortium name="The Broad Institute Genome Sequencing Center for Infectious Disease"/>
            <person name="Wu L."/>
            <person name="Ma J."/>
        </authorList>
    </citation>
    <scope>NUCLEOTIDE SEQUENCE [LARGE SCALE GENOMIC DNA]</scope>
    <source>
        <strain evidence="3">JCM 18304</strain>
    </source>
</reference>